<proteinExistence type="inferred from homology"/>
<dbReference type="Proteomes" id="UP000245790">
    <property type="component" value="Unassembled WGS sequence"/>
</dbReference>
<comment type="subcellular location">
    <subcellularLocation>
        <location evidence="1">Cell inner membrane</location>
    </subcellularLocation>
</comment>
<evidence type="ECO:0000256" key="9">
    <source>
        <dbReference type="ARBA" id="ARBA00023136"/>
    </source>
</evidence>
<keyword evidence="12" id="KW-1185">Reference proteome</keyword>
<evidence type="ECO:0000256" key="3">
    <source>
        <dbReference type="ARBA" id="ARBA00021563"/>
    </source>
</evidence>
<protein>
    <recommendedName>
        <fullName evidence="3">Type II secretion system protein N</fullName>
    </recommendedName>
    <alternativeName>
        <fullName evidence="10">General secretion pathway protein N</fullName>
    </alternativeName>
</protein>
<dbReference type="EMBL" id="QGGU01000002">
    <property type="protein sequence ID" value="PWK53792.1"/>
    <property type="molecule type" value="Genomic_DNA"/>
</dbReference>
<keyword evidence="5" id="KW-1003">Cell membrane</keyword>
<dbReference type="AlphaFoldDB" id="A0A316FZH4"/>
<dbReference type="GO" id="GO:0015628">
    <property type="term" value="P:protein secretion by the type II secretion system"/>
    <property type="evidence" value="ECO:0007669"/>
    <property type="project" value="InterPro"/>
</dbReference>
<evidence type="ECO:0000256" key="10">
    <source>
        <dbReference type="ARBA" id="ARBA00030772"/>
    </source>
</evidence>
<evidence type="ECO:0000313" key="11">
    <source>
        <dbReference type="EMBL" id="PWK53792.1"/>
    </source>
</evidence>
<evidence type="ECO:0000256" key="7">
    <source>
        <dbReference type="ARBA" id="ARBA00022692"/>
    </source>
</evidence>
<evidence type="ECO:0000256" key="1">
    <source>
        <dbReference type="ARBA" id="ARBA00004533"/>
    </source>
</evidence>
<dbReference type="GO" id="GO:0005886">
    <property type="term" value="C:plasma membrane"/>
    <property type="evidence" value="ECO:0007669"/>
    <property type="project" value="UniProtKB-SubCell"/>
</dbReference>
<sequence length="253" mass="27550">MMNKKTYLYAIVFFLVMLLLTLPARTALSLIPASNNFSIAGASGSIWSGHAASIQVNRQTLMDVNWGINPIWLLTGKLGGSVSVNDPGVTVNGGWKVGLGNTLYLDDMQIRLPAKKVVPLLPMKGVALEGDFRIDIEHLSFNQQQGPQDVDATLYWLKSAASIAGPIVKLGNFTLTAKSQEDGRIELLVKPGKNKLDAQGSAIVTWPNSIALDISVTENVPDQLKSTVAFLKKADNNRRTLKMTLPLNRNARR</sequence>
<keyword evidence="6" id="KW-0997">Cell inner membrane</keyword>
<keyword evidence="4" id="KW-0813">Transport</keyword>
<evidence type="ECO:0000256" key="6">
    <source>
        <dbReference type="ARBA" id="ARBA00022519"/>
    </source>
</evidence>
<comment type="similarity">
    <text evidence="2">Belongs to the GSP N family.</text>
</comment>
<evidence type="ECO:0000256" key="2">
    <source>
        <dbReference type="ARBA" id="ARBA00007208"/>
    </source>
</evidence>
<comment type="caution">
    <text evidence="11">The sequence shown here is derived from an EMBL/GenBank/DDBJ whole genome shotgun (WGS) entry which is preliminary data.</text>
</comment>
<keyword evidence="8" id="KW-0653">Protein transport</keyword>
<accession>A0A316FZH4</accession>
<gene>
    <name evidence="11" type="ORF">C8D97_102181</name>
</gene>
<organism evidence="11 12">
    <name type="scientific">Pleionea mediterranea</name>
    <dbReference type="NCBI Taxonomy" id="523701"/>
    <lineage>
        <taxon>Bacteria</taxon>
        <taxon>Pseudomonadati</taxon>
        <taxon>Pseudomonadota</taxon>
        <taxon>Gammaproteobacteria</taxon>
        <taxon>Oceanospirillales</taxon>
        <taxon>Pleioneaceae</taxon>
        <taxon>Pleionea</taxon>
    </lineage>
</organism>
<keyword evidence="7" id="KW-0812">Transmembrane</keyword>
<dbReference type="InterPro" id="IPR022792">
    <property type="entry name" value="T2SS_protein-GspN"/>
</dbReference>
<dbReference type="OrthoDB" id="6118198at2"/>
<name>A0A316FZH4_9GAMM</name>
<keyword evidence="9" id="KW-0472">Membrane</keyword>
<dbReference type="Pfam" id="PF01203">
    <property type="entry name" value="T2SSN"/>
    <property type="match status" value="1"/>
</dbReference>
<evidence type="ECO:0000256" key="4">
    <source>
        <dbReference type="ARBA" id="ARBA00022448"/>
    </source>
</evidence>
<dbReference type="RefSeq" id="WP_109761853.1">
    <property type="nucleotide sequence ID" value="NZ_QGGU01000002.1"/>
</dbReference>
<reference evidence="11 12" key="1">
    <citation type="submission" date="2018-05" db="EMBL/GenBank/DDBJ databases">
        <title>Genomic Encyclopedia of Type Strains, Phase IV (KMG-IV): sequencing the most valuable type-strain genomes for metagenomic binning, comparative biology and taxonomic classification.</title>
        <authorList>
            <person name="Goeker M."/>
        </authorList>
    </citation>
    <scope>NUCLEOTIDE SEQUENCE [LARGE SCALE GENOMIC DNA]</scope>
    <source>
        <strain evidence="11 12">DSM 25350</strain>
    </source>
</reference>
<evidence type="ECO:0000256" key="8">
    <source>
        <dbReference type="ARBA" id="ARBA00022927"/>
    </source>
</evidence>
<dbReference type="GO" id="GO:0015627">
    <property type="term" value="C:type II protein secretion system complex"/>
    <property type="evidence" value="ECO:0007669"/>
    <property type="project" value="InterPro"/>
</dbReference>
<evidence type="ECO:0000256" key="5">
    <source>
        <dbReference type="ARBA" id="ARBA00022475"/>
    </source>
</evidence>
<evidence type="ECO:0000313" key="12">
    <source>
        <dbReference type="Proteomes" id="UP000245790"/>
    </source>
</evidence>